<organism evidence="1 2">
    <name type="scientific">Paenibacillus planticolens</name>
    <dbReference type="NCBI Taxonomy" id="2654976"/>
    <lineage>
        <taxon>Bacteria</taxon>
        <taxon>Bacillati</taxon>
        <taxon>Bacillota</taxon>
        <taxon>Bacilli</taxon>
        <taxon>Bacillales</taxon>
        <taxon>Paenibacillaceae</taxon>
        <taxon>Paenibacillus</taxon>
    </lineage>
</organism>
<sequence length="275" mass="29480">MSNMAKQLALFLQGKGEGILGTDLFVDSESQYLDESIALCHAGGSAEFKLDAPGSWRKLSLLIRSETSEGAQERIWRIIGKLLEPEEGIIDVDGGLYTAQITALPAVQALDAEGRCSMKAVLLLKQVMPVAESWLEAISQYTESALSLQWRVYRGFNGTCRPSVSWQCTGWHSAAVSRGAPQLSKQFVGQIAARSASEYQLAAQLLMLGLAEQAKLPLGGLGGRWLTVLDAQAATRSGDLSTGVMTVTLTGGAAAPQVSMPLMAKLHTDTQIRNK</sequence>
<keyword evidence="2" id="KW-1185">Reference proteome</keyword>
<dbReference type="InterPro" id="IPR024411">
    <property type="entry name" value="Tail_terminator_phage"/>
</dbReference>
<protein>
    <submittedName>
        <fullName evidence="1">Uncharacterized protein</fullName>
    </submittedName>
</protein>
<dbReference type="Proteomes" id="UP000618579">
    <property type="component" value="Unassembled WGS sequence"/>
</dbReference>
<dbReference type="RefSeq" id="WP_171683045.1">
    <property type="nucleotide sequence ID" value="NZ_WHNZ01000017.1"/>
</dbReference>
<proteinExistence type="predicted"/>
<gene>
    <name evidence="1" type="ORF">GC097_09135</name>
</gene>
<accession>A0ABX1ZJA8</accession>
<reference evidence="1 2" key="1">
    <citation type="submission" date="2019-10" db="EMBL/GenBank/DDBJ databases">
        <title>Description of Paenibacillus pedi sp. nov.</title>
        <authorList>
            <person name="Carlier A."/>
            <person name="Qi S."/>
        </authorList>
    </citation>
    <scope>NUCLEOTIDE SEQUENCE [LARGE SCALE GENOMIC DNA]</scope>
    <source>
        <strain evidence="1 2">LMG 31457</strain>
    </source>
</reference>
<dbReference type="EMBL" id="WHNZ01000017">
    <property type="protein sequence ID" value="NOV00179.1"/>
    <property type="molecule type" value="Genomic_DNA"/>
</dbReference>
<dbReference type="Pfam" id="PF12691">
    <property type="entry name" value="Phage_tail_terminator_6"/>
    <property type="match status" value="1"/>
</dbReference>
<name>A0ABX1ZJA8_9BACL</name>
<comment type="caution">
    <text evidence="1">The sequence shown here is derived from an EMBL/GenBank/DDBJ whole genome shotgun (WGS) entry which is preliminary data.</text>
</comment>
<evidence type="ECO:0000313" key="1">
    <source>
        <dbReference type="EMBL" id="NOV00179.1"/>
    </source>
</evidence>
<evidence type="ECO:0000313" key="2">
    <source>
        <dbReference type="Proteomes" id="UP000618579"/>
    </source>
</evidence>